<name>A0A1B8P372_HALEL</name>
<evidence type="ECO:0000313" key="2">
    <source>
        <dbReference type="EMBL" id="OBX36643.1"/>
    </source>
</evidence>
<evidence type="ECO:0000313" key="3">
    <source>
        <dbReference type="Proteomes" id="UP000092504"/>
    </source>
</evidence>
<accession>A0A1B8P372</accession>
<dbReference type="AlphaFoldDB" id="A0A1B8P372"/>
<organism evidence="2 3">
    <name type="scientific">Halomonas elongata</name>
    <dbReference type="NCBI Taxonomy" id="2746"/>
    <lineage>
        <taxon>Bacteria</taxon>
        <taxon>Pseudomonadati</taxon>
        <taxon>Pseudomonadota</taxon>
        <taxon>Gammaproteobacteria</taxon>
        <taxon>Oceanospirillales</taxon>
        <taxon>Halomonadaceae</taxon>
        <taxon>Halomonas</taxon>
    </lineage>
</organism>
<dbReference type="EMBL" id="MAJD01000001">
    <property type="protein sequence ID" value="OBX36643.1"/>
    <property type="molecule type" value="Genomic_DNA"/>
</dbReference>
<feature type="region of interest" description="Disordered" evidence="1">
    <location>
        <begin position="1"/>
        <end position="23"/>
    </location>
</feature>
<comment type="caution">
    <text evidence="2">The sequence shown here is derived from an EMBL/GenBank/DDBJ whole genome shotgun (WGS) entry which is preliminary data.</text>
</comment>
<reference evidence="2 3" key="1">
    <citation type="submission" date="2016-06" db="EMBL/GenBank/DDBJ databases">
        <title>Genome sequence of halotolerant plant growth promoting strain of Halomonas elongata HEK1 isolated from salterns of Rann of Kutch, Gujarat, India.</title>
        <authorList>
            <person name="Gaba S."/>
            <person name="Singh R.N."/>
            <person name="Abrol S."/>
            <person name="Kaushik R."/>
            <person name="Saxena A.K."/>
        </authorList>
    </citation>
    <scope>NUCLEOTIDE SEQUENCE [LARGE SCALE GENOMIC DNA]</scope>
    <source>
        <strain evidence="2 3">HEK1</strain>
    </source>
</reference>
<gene>
    <name evidence="2" type="ORF">A8U91_00986</name>
</gene>
<sequence length="79" mass="8832">MPSTQIDAPDDLPSQRSLLHDVTDMPPHHRLRAIIYDDDFKSAGNCLQQPGQAQYFPLLDLLGPKGNNDRCGCALLMFH</sequence>
<evidence type="ECO:0000256" key="1">
    <source>
        <dbReference type="SAM" id="MobiDB-lite"/>
    </source>
</evidence>
<proteinExistence type="predicted"/>
<dbReference type="Proteomes" id="UP000092504">
    <property type="component" value="Unassembled WGS sequence"/>
</dbReference>
<protein>
    <submittedName>
        <fullName evidence="2">Uncharacterized protein</fullName>
    </submittedName>
</protein>